<evidence type="ECO:0000256" key="1">
    <source>
        <dbReference type="ARBA" id="ARBA00004412"/>
    </source>
</evidence>
<dbReference type="GO" id="GO:0005770">
    <property type="term" value="C:late endosome"/>
    <property type="evidence" value="ECO:0007669"/>
    <property type="project" value="UniProtKB-SubCell"/>
</dbReference>
<keyword evidence="8" id="KW-1185">Reference proteome</keyword>
<evidence type="ECO:0000259" key="6">
    <source>
        <dbReference type="Pfam" id="PF04840"/>
    </source>
</evidence>
<comment type="caution">
    <text evidence="7">The sequence shown here is derived from an EMBL/GenBank/DDBJ whole genome shotgun (WGS) entry which is preliminary data.</text>
</comment>
<feature type="domain" description="Vps16 C-terminal" evidence="6">
    <location>
        <begin position="92"/>
        <end position="277"/>
    </location>
</feature>
<name>A0ABD1EER1_HYPHA</name>
<dbReference type="PANTHER" id="PTHR13364:SF6">
    <property type="entry name" value="SPERMATOGENESIS-DEFECTIVE PROTEIN 39 HOMOLOG"/>
    <property type="match status" value="1"/>
</dbReference>
<dbReference type="PANTHER" id="PTHR13364">
    <property type="entry name" value="DEFECTIVE SPERMATOGENESIS PROTEIN 39"/>
    <property type="match status" value="1"/>
</dbReference>
<comment type="subcellular location">
    <subcellularLocation>
        <location evidence="2">Cytoplasmic vesicle</location>
    </subcellularLocation>
    <subcellularLocation>
        <location evidence="1">Early endosome</location>
    </subcellularLocation>
    <subcellularLocation>
        <location evidence="3">Late endosome</location>
    </subcellularLocation>
</comment>
<evidence type="ECO:0000256" key="2">
    <source>
        <dbReference type="ARBA" id="ARBA00004541"/>
    </source>
</evidence>
<evidence type="ECO:0000313" key="8">
    <source>
        <dbReference type="Proteomes" id="UP001566132"/>
    </source>
</evidence>
<accession>A0ABD1EER1</accession>
<dbReference type="Proteomes" id="UP001566132">
    <property type="component" value="Unassembled WGS sequence"/>
</dbReference>
<dbReference type="InterPro" id="IPR006925">
    <property type="entry name" value="Vps16_C"/>
</dbReference>
<reference evidence="7 8" key="1">
    <citation type="submission" date="2024-05" db="EMBL/GenBank/DDBJ databases">
        <title>Genetic variation in Jamaican populations of the coffee berry borer (Hypothenemus hampei).</title>
        <authorList>
            <person name="Errbii M."/>
            <person name="Myrie A."/>
        </authorList>
    </citation>
    <scope>NUCLEOTIDE SEQUENCE [LARGE SCALE GENOMIC DNA]</scope>
    <source>
        <strain evidence="7">JA-Hopewell-2020-01-JO</strain>
        <tissue evidence="7">Whole body</tissue>
    </source>
</reference>
<evidence type="ECO:0000256" key="5">
    <source>
        <dbReference type="ARBA" id="ARBA00023329"/>
    </source>
</evidence>
<evidence type="ECO:0000256" key="3">
    <source>
        <dbReference type="ARBA" id="ARBA00004603"/>
    </source>
</evidence>
<protein>
    <recommendedName>
        <fullName evidence="6">Vps16 C-terminal domain-containing protein</fullName>
    </recommendedName>
</protein>
<keyword evidence="5" id="KW-0968">Cytoplasmic vesicle</keyword>
<dbReference type="EMBL" id="JBDJPC010000008">
    <property type="protein sequence ID" value="KAL1493125.1"/>
    <property type="molecule type" value="Genomic_DNA"/>
</dbReference>
<evidence type="ECO:0000256" key="4">
    <source>
        <dbReference type="ARBA" id="ARBA00022753"/>
    </source>
</evidence>
<proteinExistence type="predicted"/>
<dbReference type="AlphaFoldDB" id="A0ABD1EER1"/>
<sequence>MTDKEEDFWNTSNHSGFNFDEDDETSAEFLNNTVFKSATEVSSVLPVHAIISKTNLDRVLNDVKLSSNIPMTNDGHYVLSIIDQPYIRFNDKVNILQRALETYDGNIIIKTILYLKRTLKSNIFYHQIAKSKSAVKHYSSYLLLRNDLNAVSDLYMATGNSQHMKYLYYQVGEGVSSKAHLYKKLQQFNIDHLQKLQLSDDIEISEHFQLLNFQVDCYNSKSVVAQLSDLCKHDFGEKDILENLNDFKKTFRIDDYVFEWTLMNTLAHLNQWKILMQVFIKNNWFTKRAGLKTVIPLDIFLVGLNKHHPPNDVLEGFLKCISDTKKAVILAKKLECFSYLTQYGANQI</sequence>
<dbReference type="GO" id="GO:0005769">
    <property type="term" value="C:early endosome"/>
    <property type="evidence" value="ECO:0007669"/>
    <property type="project" value="UniProtKB-SubCell"/>
</dbReference>
<dbReference type="Pfam" id="PF04840">
    <property type="entry name" value="Vps16_C"/>
    <property type="match status" value="1"/>
</dbReference>
<keyword evidence="4" id="KW-0967">Endosome</keyword>
<gene>
    <name evidence="7" type="ORF">ABEB36_011246</name>
</gene>
<dbReference type="InterPro" id="IPR040057">
    <property type="entry name" value="Spe-39"/>
</dbReference>
<evidence type="ECO:0000313" key="7">
    <source>
        <dbReference type="EMBL" id="KAL1493125.1"/>
    </source>
</evidence>
<organism evidence="7 8">
    <name type="scientific">Hypothenemus hampei</name>
    <name type="common">Coffee berry borer</name>
    <dbReference type="NCBI Taxonomy" id="57062"/>
    <lineage>
        <taxon>Eukaryota</taxon>
        <taxon>Metazoa</taxon>
        <taxon>Ecdysozoa</taxon>
        <taxon>Arthropoda</taxon>
        <taxon>Hexapoda</taxon>
        <taxon>Insecta</taxon>
        <taxon>Pterygota</taxon>
        <taxon>Neoptera</taxon>
        <taxon>Endopterygota</taxon>
        <taxon>Coleoptera</taxon>
        <taxon>Polyphaga</taxon>
        <taxon>Cucujiformia</taxon>
        <taxon>Curculionidae</taxon>
        <taxon>Scolytinae</taxon>
        <taxon>Hypothenemus</taxon>
    </lineage>
</organism>